<keyword evidence="2" id="KW-0521">NADP</keyword>
<dbReference type="CDD" id="cd19132">
    <property type="entry name" value="AKR_AKR5D1_E1"/>
    <property type="match status" value="1"/>
</dbReference>
<reference evidence="8 9" key="1">
    <citation type="submission" date="2016-10" db="EMBL/GenBank/DDBJ databases">
        <authorList>
            <person name="Cai Z."/>
        </authorList>
    </citation>
    <scope>NUCLEOTIDE SEQUENCE [LARGE SCALE GENOMIC DNA]</scope>
    <source>
        <strain evidence="8 9">CGMCC 1.10826</strain>
    </source>
</reference>
<organism evidence="8 9">
    <name type="scientific">Georgenia satyanarayanai</name>
    <dbReference type="NCBI Taxonomy" id="860221"/>
    <lineage>
        <taxon>Bacteria</taxon>
        <taxon>Bacillati</taxon>
        <taxon>Actinomycetota</taxon>
        <taxon>Actinomycetes</taxon>
        <taxon>Micrococcales</taxon>
        <taxon>Bogoriellaceae</taxon>
        <taxon>Georgenia</taxon>
    </lineage>
</organism>
<dbReference type="AlphaFoldDB" id="A0A2Y9AG70"/>
<dbReference type="PIRSF" id="PIRSF000097">
    <property type="entry name" value="AKR"/>
    <property type="match status" value="1"/>
</dbReference>
<feature type="domain" description="NADP-dependent oxidoreductase" evidence="7">
    <location>
        <begin position="44"/>
        <end position="286"/>
    </location>
</feature>
<evidence type="ECO:0000256" key="5">
    <source>
        <dbReference type="PIRSR" id="PIRSR000097-2"/>
    </source>
</evidence>
<keyword evidence="9" id="KW-1185">Reference proteome</keyword>
<name>A0A2Y9AG70_9MICO</name>
<keyword evidence="3" id="KW-0560">Oxidoreductase</keyword>
<evidence type="ECO:0000259" key="7">
    <source>
        <dbReference type="Pfam" id="PF00248"/>
    </source>
</evidence>
<dbReference type="PROSITE" id="PS00798">
    <property type="entry name" value="ALDOKETO_REDUCTASE_1"/>
    <property type="match status" value="1"/>
</dbReference>
<dbReference type="Pfam" id="PF00248">
    <property type="entry name" value="Aldo_ket_red"/>
    <property type="match status" value="1"/>
</dbReference>
<dbReference type="Gene3D" id="3.20.20.100">
    <property type="entry name" value="NADP-dependent oxidoreductase domain"/>
    <property type="match status" value="1"/>
</dbReference>
<dbReference type="GO" id="GO:0016616">
    <property type="term" value="F:oxidoreductase activity, acting on the CH-OH group of donors, NAD or NADP as acceptor"/>
    <property type="evidence" value="ECO:0007669"/>
    <property type="project" value="UniProtKB-ARBA"/>
</dbReference>
<dbReference type="EMBL" id="UETB01000008">
    <property type="protein sequence ID" value="SSA43310.1"/>
    <property type="molecule type" value="Genomic_DNA"/>
</dbReference>
<proteinExistence type="inferred from homology"/>
<sequence>MRRTGEVALAARESAACGGVRTTATMDAMIPTLALNDGNRIPAIGLGSWPMDEEAPEAVRTALEMGYRLIDTAAKYENEEAVGRGIAESGVPREQIVVTTKLRGSEQGYEEALRAFETSRKKLGLDYVDLYLIHWPLPRLDKYVDSWRALVKLREDGVVRSIGVSNFTASHLDRIIAETDVAPAVNQIELHPYFTQADMRAADAERTVLTQSWSPLARSASLLTEPALEQIADHHGVETAQVVLRWHVQLGVLPIPKSASPDRQSLNLDVFGFELSESEMAQISGLERGRQSHDPDSHEEF</sequence>
<dbReference type="FunFam" id="3.20.20.100:FF:000002">
    <property type="entry name" value="2,5-diketo-D-gluconic acid reductase A"/>
    <property type="match status" value="1"/>
</dbReference>
<evidence type="ECO:0000313" key="8">
    <source>
        <dbReference type="EMBL" id="SSA43310.1"/>
    </source>
</evidence>
<feature type="binding site" evidence="5">
    <location>
        <position position="134"/>
    </location>
    <ligand>
        <name>substrate</name>
    </ligand>
</feature>
<dbReference type="InterPro" id="IPR036812">
    <property type="entry name" value="NAD(P)_OxRdtase_dom_sf"/>
</dbReference>
<dbReference type="PANTHER" id="PTHR43827">
    <property type="entry name" value="2,5-DIKETO-D-GLUCONIC ACID REDUCTASE"/>
    <property type="match status" value="1"/>
</dbReference>
<dbReference type="InterPro" id="IPR020471">
    <property type="entry name" value="AKR"/>
</dbReference>
<dbReference type="SUPFAM" id="SSF51430">
    <property type="entry name" value="NAD(P)-linked oxidoreductase"/>
    <property type="match status" value="1"/>
</dbReference>
<evidence type="ECO:0000256" key="6">
    <source>
        <dbReference type="PIRSR" id="PIRSR000097-3"/>
    </source>
</evidence>
<gene>
    <name evidence="8" type="ORF">SAMN05216184_10874</name>
</gene>
<evidence type="ECO:0000313" key="9">
    <source>
        <dbReference type="Proteomes" id="UP000250222"/>
    </source>
</evidence>
<evidence type="ECO:0000256" key="4">
    <source>
        <dbReference type="PIRSR" id="PIRSR000097-1"/>
    </source>
</evidence>
<accession>A0A2Y9AG70</accession>
<dbReference type="InterPro" id="IPR023210">
    <property type="entry name" value="NADP_OxRdtase_dom"/>
</dbReference>
<dbReference type="PRINTS" id="PR00069">
    <property type="entry name" value="ALDKETRDTASE"/>
</dbReference>
<evidence type="ECO:0000256" key="1">
    <source>
        <dbReference type="ARBA" id="ARBA00007905"/>
    </source>
</evidence>
<evidence type="ECO:0000256" key="3">
    <source>
        <dbReference type="ARBA" id="ARBA00023002"/>
    </source>
</evidence>
<dbReference type="InterPro" id="IPR018170">
    <property type="entry name" value="Aldo/ket_reductase_CS"/>
</dbReference>
<feature type="active site" description="Proton donor" evidence="4">
    <location>
        <position position="76"/>
    </location>
</feature>
<feature type="site" description="Lowers pKa of active site Tyr" evidence="6">
    <location>
        <position position="101"/>
    </location>
</feature>
<dbReference type="PANTHER" id="PTHR43827:SF3">
    <property type="entry name" value="NADP-DEPENDENT OXIDOREDUCTASE DOMAIN-CONTAINING PROTEIN"/>
    <property type="match status" value="1"/>
</dbReference>
<dbReference type="Proteomes" id="UP000250222">
    <property type="component" value="Unassembled WGS sequence"/>
</dbReference>
<protein>
    <submittedName>
        <fullName evidence="8">Aldo/keto reductase</fullName>
    </submittedName>
</protein>
<dbReference type="PROSITE" id="PS00062">
    <property type="entry name" value="ALDOKETO_REDUCTASE_2"/>
    <property type="match status" value="1"/>
</dbReference>
<evidence type="ECO:0000256" key="2">
    <source>
        <dbReference type="ARBA" id="ARBA00022857"/>
    </source>
</evidence>
<comment type="similarity">
    <text evidence="1">Belongs to the aldo/keto reductase family.</text>
</comment>